<feature type="region of interest" description="Disordered" evidence="1">
    <location>
        <begin position="261"/>
        <end position="324"/>
    </location>
</feature>
<name>A0A2P6RRK8_ROSCH</name>
<sequence length="418" mass="44887">MTTTSSTSSSTISSTTSSQTLTLNNHHSINASQSSPAGNDFSSGHVSHFLSIRLDRTNYPLWLAQITPILKGRKLMGIVDGTNPCPPCFLADSDGNLSDTVNPNYENWIAQEQTVLSWINGSLTPSVLATVARSTSAFYTWRSLARRYASQSQNRVLQLRSDLLRTFRGNLSISDYLDKINSIADNLALASHPMGDADLVSIIMNNVGPVYETTVSSAQARDTPITYDSLEALLLSAERRMADQHQGALDLSSQLTALHISNSGRARGRGRHQTSFSGGRTPYPPSSFGRSSTPTPFGTRGRGISTGGTSILGPHPSTTTSSSGRISCQICHRSGHSALDCYNRLNLSFEGRVPTKQLSALAASVSTPSSSTWLLDSGANTHVTSDLNTLQFPREYNGTDQIGGIGLKNREDAISGEE</sequence>
<organism evidence="2 3">
    <name type="scientific">Rosa chinensis</name>
    <name type="common">China rose</name>
    <dbReference type="NCBI Taxonomy" id="74649"/>
    <lineage>
        <taxon>Eukaryota</taxon>
        <taxon>Viridiplantae</taxon>
        <taxon>Streptophyta</taxon>
        <taxon>Embryophyta</taxon>
        <taxon>Tracheophyta</taxon>
        <taxon>Spermatophyta</taxon>
        <taxon>Magnoliopsida</taxon>
        <taxon>eudicotyledons</taxon>
        <taxon>Gunneridae</taxon>
        <taxon>Pentapetalae</taxon>
        <taxon>rosids</taxon>
        <taxon>fabids</taxon>
        <taxon>Rosales</taxon>
        <taxon>Rosaceae</taxon>
        <taxon>Rosoideae</taxon>
        <taxon>Rosoideae incertae sedis</taxon>
        <taxon>Rosa</taxon>
    </lineage>
</organism>
<dbReference type="EMBL" id="PDCK01000040">
    <property type="protein sequence ID" value="PRQ49062.1"/>
    <property type="molecule type" value="Genomic_DNA"/>
</dbReference>
<dbReference type="OMA" id="ANTHVTS"/>
<accession>A0A2P6RRK8</accession>
<dbReference type="Pfam" id="PF14223">
    <property type="entry name" value="Retrotran_gag_2"/>
    <property type="match status" value="1"/>
</dbReference>
<feature type="compositionally biased region" description="Low complexity" evidence="1">
    <location>
        <begin position="307"/>
        <end position="323"/>
    </location>
</feature>
<evidence type="ECO:0000313" key="3">
    <source>
        <dbReference type="Proteomes" id="UP000238479"/>
    </source>
</evidence>
<dbReference type="AlphaFoldDB" id="A0A2P6RRK8"/>
<keyword evidence="3" id="KW-1185">Reference proteome</keyword>
<evidence type="ECO:0000256" key="1">
    <source>
        <dbReference type="SAM" id="MobiDB-lite"/>
    </source>
</evidence>
<dbReference type="Gramene" id="PRQ49062">
    <property type="protein sequence ID" value="PRQ49062"/>
    <property type="gene ID" value="RchiOBHm_Chr2g0117741"/>
</dbReference>
<comment type="caution">
    <text evidence="2">The sequence shown here is derived from an EMBL/GenBank/DDBJ whole genome shotgun (WGS) entry which is preliminary data.</text>
</comment>
<dbReference type="PANTHER" id="PTHR47481">
    <property type="match status" value="1"/>
</dbReference>
<dbReference type="Proteomes" id="UP000238479">
    <property type="component" value="Chromosome 2"/>
</dbReference>
<protein>
    <submittedName>
        <fullName evidence="2">Putative transcription factor interactor and regulator CCHC(Zn) family</fullName>
    </submittedName>
</protein>
<gene>
    <name evidence="2" type="ORF">RchiOBHm_Chr2g0117741</name>
</gene>
<evidence type="ECO:0000313" key="2">
    <source>
        <dbReference type="EMBL" id="PRQ49062.1"/>
    </source>
</evidence>
<dbReference type="PANTHER" id="PTHR47481:SF30">
    <property type="entry name" value="CCHC-TYPE DOMAIN-CONTAINING PROTEIN"/>
    <property type="match status" value="1"/>
</dbReference>
<reference evidence="2 3" key="1">
    <citation type="journal article" date="2018" name="Nat. Genet.">
        <title>The Rosa genome provides new insights in the design of modern roses.</title>
        <authorList>
            <person name="Bendahmane M."/>
        </authorList>
    </citation>
    <scope>NUCLEOTIDE SEQUENCE [LARGE SCALE GENOMIC DNA]</scope>
    <source>
        <strain evidence="3">cv. Old Blush</strain>
    </source>
</reference>
<proteinExistence type="predicted"/>